<dbReference type="PANTHER" id="PTHR38776">
    <property type="entry name" value="MLTA-INTERACTING PROTEIN-RELATED"/>
    <property type="match status" value="1"/>
</dbReference>
<keyword evidence="8" id="KW-1185">Reference proteome</keyword>
<evidence type="ECO:0000313" key="7">
    <source>
        <dbReference type="EMBL" id="WMW03872.1"/>
    </source>
</evidence>
<keyword evidence="4" id="KW-0472">Membrane</keyword>
<name>A0ABY9QMU9_9PSED</name>
<feature type="chain" id="PRO_5047470846" evidence="6">
    <location>
        <begin position="29"/>
        <end position="273"/>
    </location>
</feature>
<evidence type="ECO:0000256" key="1">
    <source>
        <dbReference type="ARBA" id="ARBA00004442"/>
    </source>
</evidence>
<evidence type="ECO:0000256" key="6">
    <source>
        <dbReference type="SAM" id="SignalP"/>
    </source>
</evidence>
<dbReference type="Proteomes" id="UP001183127">
    <property type="component" value="Chromosome"/>
</dbReference>
<gene>
    <name evidence="7" type="ORF">RAH46_16200</name>
</gene>
<dbReference type="Pfam" id="PF06629">
    <property type="entry name" value="MipA"/>
    <property type="match status" value="1"/>
</dbReference>
<evidence type="ECO:0000256" key="4">
    <source>
        <dbReference type="ARBA" id="ARBA00023136"/>
    </source>
</evidence>
<organism evidence="7 8">
    <name type="scientific">Pseudomonas entomophila</name>
    <dbReference type="NCBI Taxonomy" id="312306"/>
    <lineage>
        <taxon>Bacteria</taxon>
        <taxon>Pseudomonadati</taxon>
        <taxon>Pseudomonadota</taxon>
        <taxon>Gammaproteobacteria</taxon>
        <taxon>Pseudomonadales</taxon>
        <taxon>Pseudomonadaceae</taxon>
        <taxon>Pseudomonas</taxon>
    </lineage>
</organism>
<dbReference type="InterPro" id="IPR010583">
    <property type="entry name" value="MipA"/>
</dbReference>
<proteinExistence type="inferred from homology"/>
<dbReference type="RefSeq" id="WP_011533760.1">
    <property type="nucleotide sequence ID" value="NZ_CP132921.1"/>
</dbReference>
<keyword evidence="3 6" id="KW-0732">Signal</keyword>
<dbReference type="GeneID" id="32805723"/>
<comment type="subcellular location">
    <subcellularLocation>
        <location evidence="1">Cell outer membrane</location>
    </subcellularLocation>
</comment>
<evidence type="ECO:0000256" key="5">
    <source>
        <dbReference type="ARBA" id="ARBA00023237"/>
    </source>
</evidence>
<evidence type="ECO:0000256" key="2">
    <source>
        <dbReference type="ARBA" id="ARBA00005722"/>
    </source>
</evidence>
<feature type="signal peptide" evidence="6">
    <location>
        <begin position="1"/>
        <end position="28"/>
    </location>
</feature>
<comment type="similarity">
    <text evidence="2">Belongs to the MipA/OmpV family.</text>
</comment>
<sequence length="273" mass="29764">MFESKSIRKVLGASFAFNAILASTQASANEKSALDSIWGDETKVTAGFALHTAPRYFGAKGSQGHLLPSVTVQRGIFFADSLSGVGVQYQSDNGFSASAALGYDFGRADGDSKYRNGSDRLEGMGAVGGATVVDINLSQQILPWLAVTAEAELRTGGYKRGDRYQFGLLSTLHQSDRDTVTLSLNGHAGQAKYNQTYFGVTAEQSEKTVFERFKADQGIYAYSSELAWMHQFDQHWSTIASVNVMHYTDQVRKSPVIRQDTPVTSTFGVQYAF</sequence>
<protein>
    <submittedName>
        <fullName evidence="7">MipA/OmpV family protein</fullName>
    </submittedName>
</protein>
<accession>A0ABY9QMU9</accession>
<keyword evidence="5" id="KW-0998">Cell outer membrane</keyword>
<evidence type="ECO:0000313" key="8">
    <source>
        <dbReference type="Proteomes" id="UP001183127"/>
    </source>
</evidence>
<dbReference type="EMBL" id="CP132921">
    <property type="protein sequence ID" value="WMW03872.1"/>
    <property type="molecule type" value="Genomic_DNA"/>
</dbReference>
<dbReference type="PANTHER" id="PTHR38776:SF1">
    <property type="entry name" value="MLTA-INTERACTING PROTEIN-RELATED"/>
    <property type="match status" value="1"/>
</dbReference>
<reference evidence="7 8" key="1">
    <citation type="submission" date="2023-08" db="EMBL/GenBank/DDBJ databases">
        <title>Complete Genome Sequence of Pseudomonas entomophila TVIN A01.</title>
        <authorList>
            <person name="Shelke T."/>
            <person name="Mahar N.S."/>
            <person name="Gupta I."/>
            <person name="Gupta V."/>
        </authorList>
    </citation>
    <scope>NUCLEOTIDE SEQUENCE [LARGE SCALE GENOMIC DNA]</scope>
    <source>
        <strain evidence="7 8">TVIN-A01</strain>
    </source>
</reference>
<evidence type="ECO:0000256" key="3">
    <source>
        <dbReference type="ARBA" id="ARBA00022729"/>
    </source>
</evidence>